<evidence type="ECO:0000256" key="10">
    <source>
        <dbReference type="HAMAP-Rule" id="MF_00595"/>
    </source>
</evidence>
<dbReference type="GO" id="GO:0000287">
    <property type="term" value="F:magnesium ion binding"/>
    <property type="evidence" value="ECO:0007669"/>
    <property type="project" value="UniProtKB-UniRule"/>
</dbReference>
<evidence type="ECO:0000256" key="12">
    <source>
        <dbReference type="PROSITE-ProRule" id="PRU10112"/>
    </source>
</evidence>
<dbReference type="PRINTS" id="PR00150">
    <property type="entry name" value="PEPCARBXLASE"/>
</dbReference>
<comment type="subunit">
    <text evidence="10">Homotetramer.</text>
</comment>
<proteinExistence type="inferred from homology"/>
<dbReference type="InterPro" id="IPR022805">
    <property type="entry name" value="PEP_COase_bac/pln-type"/>
</dbReference>
<evidence type="ECO:0000256" key="6">
    <source>
        <dbReference type="ARBA" id="ARBA00022842"/>
    </source>
</evidence>
<dbReference type="GO" id="GO:0008964">
    <property type="term" value="F:phosphoenolpyruvate carboxylase activity"/>
    <property type="evidence" value="ECO:0007669"/>
    <property type="project" value="UniProtKB-UniRule"/>
</dbReference>
<feature type="coiled-coil region" evidence="13">
    <location>
        <begin position="817"/>
        <end position="844"/>
    </location>
</feature>
<dbReference type="Proteomes" id="UP000002432">
    <property type="component" value="Chromosome"/>
</dbReference>
<evidence type="ECO:0000256" key="5">
    <source>
        <dbReference type="ARBA" id="ARBA00022419"/>
    </source>
</evidence>
<keyword evidence="7 10" id="KW-0456">Lyase</keyword>
<dbReference type="PANTHER" id="PTHR30523:SF6">
    <property type="entry name" value="PHOSPHOENOLPYRUVATE CARBOXYLASE"/>
    <property type="match status" value="1"/>
</dbReference>
<dbReference type="eggNOG" id="COG2352">
    <property type="taxonomic scope" value="Bacteria"/>
</dbReference>
<organism evidence="14 15">
    <name type="scientific">Koribacter versatilis (strain Ellin345)</name>
    <dbReference type="NCBI Taxonomy" id="204669"/>
    <lineage>
        <taxon>Bacteria</taxon>
        <taxon>Pseudomonadati</taxon>
        <taxon>Acidobacteriota</taxon>
        <taxon>Terriglobia</taxon>
        <taxon>Terriglobales</taxon>
        <taxon>Candidatus Korobacteraceae</taxon>
        <taxon>Candidatus Korobacter</taxon>
    </lineage>
</organism>
<dbReference type="GO" id="GO:0005829">
    <property type="term" value="C:cytosol"/>
    <property type="evidence" value="ECO:0007669"/>
    <property type="project" value="TreeGrafter"/>
</dbReference>
<keyword evidence="8 10" id="KW-0120">Carbon dioxide fixation</keyword>
<dbReference type="HOGENOM" id="CLU_006557_2_0_0"/>
<keyword evidence="15" id="KW-1185">Reference proteome</keyword>
<evidence type="ECO:0000256" key="9">
    <source>
        <dbReference type="ARBA" id="ARBA00048995"/>
    </source>
</evidence>
<dbReference type="Pfam" id="PF00311">
    <property type="entry name" value="PEPcase"/>
    <property type="match status" value="2"/>
</dbReference>
<evidence type="ECO:0000313" key="14">
    <source>
        <dbReference type="EMBL" id="ABF42690.1"/>
    </source>
</evidence>
<accession>Q1IKB0</accession>
<dbReference type="STRING" id="204669.Acid345_3689"/>
<evidence type="ECO:0000256" key="2">
    <source>
        <dbReference type="ARBA" id="ARBA00003670"/>
    </source>
</evidence>
<feature type="active site" evidence="10 11">
    <location>
        <position position="177"/>
    </location>
</feature>
<sequence length="900" mass="101395">MSPKDEQRPLWSAADQHERLLELTAATDDPRKEIPLRRDVRSLGILLGRVLVEQAGPQTFNAVETLRNVLIKHRERTRIESGTGTLLEEAQEFVASLDLATMYRISKAFGTYFELTNLAETNHRKRRRRASQLHAEQPALPGSFRGTLQHLRETAISSEQVLQALSELQVVPVFTAHPTEITRRTTLLKRRKIAETLERLDVLPLSEMDAEEHEARLMAEITALWQSDEVRLHRPTVDDEIRGGIRYFNLSLFAAIPELYEEIGAALRATLEVEIEPTDLPIMLRFGSWIGGDRDGNPLVTAKETTDAAELAREAVLHHYVEQARVIGRALSISEHQVGISDNLRALVEDYEKLIPQRASEYERTPKPEYYRRALLLMAMRLSLASREPDHAAAYRDAFEFEKDLRLLHASLCEHNGARLSRQRLDALLLKVRTHGFRLHTLDIRQHARVHNEVLSGETNDAQQVIETLRTVSSLKQRFGDIVRQYVISGAETASDLLGVCELANRAGVSTVGGDTDSGLMPVPLFESIDALRKSAAVMREVWADRAYRKLVDSWGGWQEVMLGYSDSNKDGGMLTSMWEIYNAHHALHDAAREAGVKLRLFHGRGGTVGRGGGPTHSAILAQPAGDFTGQIRITEQGEVLNWKYADPLLAEWNLEVVLAAALEARLRPTSAPQAAWMAAMDEMSREAFSFYRQHIAEDPALLEYFELATPVNELEFARAGSRPARRSSSRSLNDLRAIPWVFGWMQSRHAVPAWFGVGHAFETFGQTELLREMLGGFPLFLDMVQNVELAMAKADLSIAKLYSALVPDRSLRERIFDKLADEFERTRRQILSLKQQSELLEKNPVLLRSIRLRNPYVDPLSLVQVELLRRKRSGMESEELNYALGSTMNGIAAGLHNTG</sequence>
<dbReference type="PROSITE" id="PS00781">
    <property type="entry name" value="PEPCASE_1"/>
    <property type="match status" value="1"/>
</dbReference>
<dbReference type="InterPro" id="IPR033129">
    <property type="entry name" value="PEPCASE_His_AS"/>
</dbReference>
<evidence type="ECO:0000256" key="4">
    <source>
        <dbReference type="ARBA" id="ARBA00012305"/>
    </source>
</evidence>
<keyword evidence="6 10" id="KW-0460">Magnesium</keyword>
<evidence type="ECO:0000256" key="1">
    <source>
        <dbReference type="ARBA" id="ARBA00001946"/>
    </source>
</evidence>
<dbReference type="GO" id="GO:0006107">
    <property type="term" value="P:oxaloacetate metabolic process"/>
    <property type="evidence" value="ECO:0007669"/>
    <property type="project" value="UniProtKB-UniRule"/>
</dbReference>
<dbReference type="OrthoDB" id="9768133at2"/>
<dbReference type="Gene3D" id="1.20.1440.90">
    <property type="entry name" value="Phosphoenolpyruvate/pyruvate domain"/>
    <property type="match status" value="1"/>
</dbReference>
<dbReference type="GO" id="GO:0015977">
    <property type="term" value="P:carbon fixation"/>
    <property type="evidence" value="ECO:0007669"/>
    <property type="project" value="UniProtKB-UniRule"/>
</dbReference>
<dbReference type="InterPro" id="IPR021135">
    <property type="entry name" value="PEP_COase"/>
</dbReference>
<evidence type="ECO:0000256" key="8">
    <source>
        <dbReference type="ARBA" id="ARBA00023300"/>
    </source>
</evidence>
<dbReference type="AlphaFoldDB" id="Q1IKB0"/>
<dbReference type="PANTHER" id="PTHR30523">
    <property type="entry name" value="PHOSPHOENOLPYRUVATE CARBOXYLASE"/>
    <property type="match status" value="1"/>
</dbReference>
<dbReference type="InterPro" id="IPR018129">
    <property type="entry name" value="PEP_COase_Lys_AS"/>
</dbReference>
<comment type="similarity">
    <text evidence="3 10">Belongs to the PEPCase type 1 family.</text>
</comment>
<comment type="cofactor">
    <cofactor evidence="1 10">
        <name>Mg(2+)</name>
        <dbReference type="ChEBI" id="CHEBI:18420"/>
    </cofactor>
</comment>
<evidence type="ECO:0000256" key="3">
    <source>
        <dbReference type="ARBA" id="ARBA00008346"/>
    </source>
</evidence>
<dbReference type="EnsemblBacteria" id="ABF42690">
    <property type="protein sequence ID" value="ABF42690"/>
    <property type="gene ID" value="Acid345_3689"/>
</dbReference>
<dbReference type="RefSeq" id="WP_011524489.1">
    <property type="nucleotide sequence ID" value="NC_008009.1"/>
</dbReference>
<name>Q1IKB0_KORVE</name>
<dbReference type="HAMAP" id="MF_00595">
    <property type="entry name" value="PEPcase_type1"/>
    <property type="match status" value="1"/>
</dbReference>
<dbReference type="PROSITE" id="PS00393">
    <property type="entry name" value="PEPCASE_2"/>
    <property type="match status" value="1"/>
</dbReference>
<dbReference type="SUPFAM" id="SSF51621">
    <property type="entry name" value="Phosphoenolpyruvate/pyruvate domain"/>
    <property type="match status" value="1"/>
</dbReference>
<keyword evidence="13" id="KW-0175">Coiled coil</keyword>
<gene>
    <name evidence="10" type="primary">ppc</name>
    <name evidence="14" type="ordered locus">Acid345_3689</name>
</gene>
<dbReference type="EMBL" id="CP000360">
    <property type="protein sequence ID" value="ABF42690.1"/>
    <property type="molecule type" value="Genomic_DNA"/>
</dbReference>
<feature type="active site" evidence="10 12">
    <location>
        <position position="570"/>
    </location>
</feature>
<dbReference type="EC" id="4.1.1.31" evidence="4 10"/>
<evidence type="ECO:0000256" key="7">
    <source>
        <dbReference type="ARBA" id="ARBA00023239"/>
    </source>
</evidence>
<reference evidence="14 15" key="1">
    <citation type="journal article" date="2009" name="Appl. Environ. Microbiol.">
        <title>Three genomes from the phylum Acidobacteria provide insight into the lifestyles of these microorganisms in soils.</title>
        <authorList>
            <person name="Ward N.L."/>
            <person name="Challacombe J.F."/>
            <person name="Janssen P.H."/>
            <person name="Henrissat B."/>
            <person name="Coutinho P.M."/>
            <person name="Wu M."/>
            <person name="Xie G."/>
            <person name="Haft D.H."/>
            <person name="Sait M."/>
            <person name="Badger J."/>
            <person name="Barabote R.D."/>
            <person name="Bradley B."/>
            <person name="Brettin T.S."/>
            <person name="Brinkac L.M."/>
            <person name="Bruce D."/>
            <person name="Creasy T."/>
            <person name="Daugherty S.C."/>
            <person name="Davidsen T.M."/>
            <person name="DeBoy R.T."/>
            <person name="Detter J.C."/>
            <person name="Dodson R.J."/>
            <person name="Durkin A.S."/>
            <person name="Ganapathy A."/>
            <person name="Gwinn-Giglio M."/>
            <person name="Han C.S."/>
            <person name="Khouri H."/>
            <person name="Kiss H."/>
            <person name="Kothari S.P."/>
            <person name="Madupu R."/>
            <person name="Nelson K.E."/>
            <person name="Nelson W.C."/>
            <person name="Paulsen I."/>
            <person name="Penn K."/>
            <person name="Ren Q."/>
            <person name="Rosovitz M.J."/>
            <person name="Selengut J.D."/>
            <person name="Shrivastava S."/>
            <person name="Sullivan S.A."/>
            <person name="Tapia R."/>
            <person name="Thompson L.S."/>
            <person name="Watkins K.L."/>
            <person name="Yang Q."/>
            <person name="Yu C."/>
            <person name="Zafar N."/>
            <person name="Zhou L."/>
            <person name="Kuske C.R."/>
        </authorList>
    </citation>
    <scope>NUCLEOTIDE SEQUENCE [LARGE SCALE GENOMIC DNA]</scope>
    <source>
        <strain evidence="14 15">Ellin345</strain>
    </source>
</reference>
<evidence type="ECO:0000256" key="11">
    <source>
        <dbReference type="PROSITE-ProRule" id="PRU10111"/>
    </source>
</evidence>
<comment type="function">
    <text evidence="2 10">Forms oxaloacetate, a four-carbon dicarboxylic acid source for the tricarboxylic acid cycle.</text>
</comment>
<protein>
    <recommendedName>
        <fullName evidence="5 10">Phosphoenolpyruvate carboxylase</fullName>
        <shortName evidence="10">PEPC</shortName>
        <shortName evidence="10">PEPCase</shortName>
        <ecNumber evidence="4 10">4.1.1.31</ecNumber>
    </recommendedName>
</protein>
<evidence type="ECO:0000256" key="13">
    <source>
        <dbReference type="SAM" id="Coils"/>
    </source>
</evidence>
<comment type="catalytic activity">
    <reaction evidence="9 10">
        <text>oxaloacetate + phosphate = phosphoenolpyruvate + hydrogencarbonate</text>
        <dbReference type="Rhea" id="RHEA:28370"/>
        <dbReference type="ChEBI" id="CHEBI:16452"/>
        <dbReference type="ChEBI" id="CHEBI:17544"/>
        <dbReference type="ChEBI" id="CHEBI:43474"/>
        <dbReference type="ChEBI" id="CHEBI:58702"/>
        <dbReference type="EC" id="4.1.1.31"/>
    </reaction>
</comment>
<dbReference type="GO" id="GO:0006099">
    <property type="term" value="P:tricarboxylic acid cycle"/>
    <property type="evidence" value="ECO:0007669"/>
    <property type="project" value="InterPro"/>
</dbReference>
<evidence type="ECO:0000313" key="15">
    <source>
        <dbReference type="Proteomes" id="UP000002432"/>
    </source>
</evidence>
<dbReference type="InterPro" id="IPR015813">
    <property type="entry name" value="Pyrv/PenolPyrv_kinase-like_dom"/>
</dbReference>
<dbReference type="KEGG" id="aba:Acid345_3689"/>